<dbReference type="RefSeq" id="WP_028481783.1">
    <property type="nucleotide sequence ID" value="NZ_LVVZ01000014.1"/>
</dbReference>
<dbReference type="CDD" id="cd11614">
    <property type="entry name" value="SAF_CpaB_FlgA_like"/>
    <property type="match status" value="1"/>
</dbReference>
<name>A0A1U7JHL5_9HYPH</name>
<reference evidence="2 3" key="1">
    <citation type="submission" date="2016-03" db="EMBL/GenBank/DDBJ databases">
        <title>Genome sequence of Nesiotobacter sp. nov., a moderately halophilic alphaproteobacterium isolated from the Yellow Sea, China.</title>
        <authorList>
            <person name="Zhang G."/>
            <person name="Zhang R."/>
        </authorList>
    </citation>
    <scope>NUCLEOTIDE SEQUENCE [LARGE SCALE GENOMIC DNA]</scope>
    <source>
        <strain evidence="2 3">WB1-6</strain>
    </source>
</reference>
<proteinExistence type="predicted"/>
<keyword evidence="3" id="KW-1185">Reference proteome</keyword>
<dbReference type="NCBIfam" id="TIGR03177">
    <property type="entry name" value="pilus_cpaB"/>
    <property type="match status" value="1"/>
</dbReference>
<dbReference type="EMBL" id="LVVZ01000014">
    <property type="protein sequence ID" value="OKL44184.1"/>
    <property type="molecule type" value="Genomic_DNA"/>
</dbReference>
<dbReference type="STRING" id="197461.A3843_07110"/>
<organism evidence="2 3">
    <name type="scientific">Pseudovibrio exalbescens</name>
    <dbReference type="NCBI Taxonomy" id="197461"/>
    <lineage>
        <taxon>Bacteria</taxon>
        <taxon>Pseudomonadati</taxon>
        <taxon>Pseudomonadota</taxon>
        <taxon>Alphaproteobacteria</taxon>
        <taxon>Hyphomicrobiales</taxon>
        <taxon>Stappiaceae</taxon>
        <taxon>Pseudovibrio</taxon>
    </lineage>
</organism>
<dbReference type="SMART" id="SM00858">
    <property type="entry name" value="SAF"/>
    <property type="match status" value="1"/>
</dbReference>
<sequence>MSKARVIVLCIALIAGILASMLVLSMTSSQEPAPVVTETKPVETEEVLVAVTDLQLGQKIKVDQLEWVHWPKQAVSDGTIRRSARPNALEDMVGHITRSAIFAGEPVRTERIIDTESGFLSAILPKGKRAVAVSVEAVNTAGGFILPGDKVDLILTRESSSREQFLSETILENIRVLAIDTTTEGEREDKAMTPDNTATLELTPYQAEIVTRAQQVGSLSLALRSARDVYGEGEEPPRKRGAINFVKFGVTSQSSSGQ</sequence>
<accession>A0A1U7JHL5</accession>
<dbReference type="AlphaFoldDB" id="A0A1U7JHL5"/>
<dbReference type="Pfam" id="PF08666">
    <property type="entry name" value="SAF"/>
    <property type="match status" value="1"/>
</dbReference>
<evidence type="ECO:0000313" key="2">
    <source>
        <dbReference type="EMBL" id="OKL44184.1"/>
    </source>
</evidence>
<evidence type="ECO:0000313" key="3">
    <source>
        <dbReference type="Proteomes" id="UP000185783"/>
    </source>
</evidence>
<dbReference type="Pfam" id="PF16976">
    <property type="entry name" value="RcpC"/>
    <property type="match status" value="1"/>
</dbReference>
<protein>
    <submittedName>
        <fullName evidence="2">Flp pilus assembly protein CpaB</fullName>
    </submittedName>
</protein>
<comment type="caution">
    <text evidence="2">The sequence shown here is derived from an EMBL/GenBank/DDBJ whole genome shotgun (WGS) entry which is preliminary data.</text>
</comment>
<feature type="domain" description="SAF" evidence="1">
    <location>
        <begin position="45"/>
        <end position="113"/>
    </location>
</feature>
<dbReference type="InterPro" id="IPR013974">
    <property type="entry name" value="SAF"/>
</dbReference>
<dbReference type="InterPro" id="IPR017592">
    <property type="entry name" value="Pilus_assmbl_Flp-typ_CpaB"/>
</dbReference>
<evidence type="ECO:0000259" key="1">
    <source>
        <dbReference type="SMART" id="SM00858"/>
    </source>
</evidence>
<dbReference type="Proteomes" id="UP000185783">
    <property type="component" value="Unassembled WGS sequence"/>
</dbReference>
<dbReference type="InterPro" id="IPR031571">
    <property type="entry name" value="RcpC_dom"/>
</dbReference>
<gene>
    <name evidence="2" type="ORF">A3843_07110</name>
</gene>